<gene>
    <name evidence="1" type="ORF">L798_06353</name>
</gene>
<dbReference type="Proteomes" id="UP000027135">
    <property type="component" value="Unassembled WGS sequence"/>
</dbReference>
<organism evidence="1 2">
    <name type="scientific">Zootermopsis nevadensis</name>
    <name type="common">Dampwood termite</name>
    <dbReference type="NCBI Taxonomy" id="136037"/>
    <lineage>
        <taxon>Eukaryota</taxon>
        <taxon>Metazoa</taxon>
        <taxon>Ecdysozoa</taxon>
        <taxon>Arthropoda</taxon>
        <taxon>Hexapoda</taxon>
        <taxon>Insecta</taxon>
        <taxon>Pterygota</taxon>
        <taxon>Neoptera</taxon>
        <taxon>Polyneoptera</taxon>
        <taxon>Dictyoptera</taxon>
        <taxon>Blattodea</taxon>
        <taxon>Blattoidea</taxon>
        <taxon>Termitoidae</taxon>
        <taxon>Termopsidae</taxon>
        <taxon>Zootermopsis</taxon>
    </lineage>
</organism>
<keyword evidence="2" id="KW-1185">Reference proteome</keyword>
<dbReference type="AlphaFoldDB" id="A0A067R7P9"/>
<protein>
    <submittedName>
        <fullName evidence="1">Uncharacterized protein</fullName>
    </submittedName>
</protein>
<evidence type="ECO:0000313" key="1">
    <source>
        <dbReference type="EMBL" id="KDR19555.1"/>
    </source>
</evidence>
<sequence>MFTIYPHTAEALKENKTLARTHLLHRSCHCWKHRQKASFGIFRSLAFDLMSSMVEKRAPLRPIFRVGNSQKSLGARSRECGGWVMTGKFHEYGSRIDCMNPLIALDRKLYYMLLLDYKFILLYLNKILTENICGT</sequence>
<proteinExistence type="predicted"/>
<dbReference type="InParanoid" id="A0A067R7P9"/>
<reference evidence="1 2" key="1">
    <citation type="journal article" date="2014" name="Nat. Commun.">
        <title>Molecular traces of alternative social organization in a termite genome.</title>
        <authorList>
            <person name="Terrapon N."/>
            <person name="Li C."/>
            <person name="Robertson H.M."/>
            <person name="Ji L."/>
            <person name="Meng X."/>
            <person name="Booth W."/>
            <person name="Chen Z."/>
            <person name="Childers C.P."/>
            <person name="Glastad K.M."/>
            <person name="Gokhale K."/>
            <person name="Gowin J."/>
            <person name="Gronenberg W."/>
            <person name="Hermansen R.A."/>
            <person name="Hu H."/>
            <person name="Hunt B.G."/>
            <person name="Huylmans A.K."/>
            <person name="Khalil S.M."/>
            <person name="Mitchell R.D."/>
            <person name="Munoz-Torres M.C."/>
            <person name="Mustard J.A."/>
            <person name="Pan H."/>
            <person name="Reese J.T."/>
            <person name="Scharf M.E."/>
            <person name="Sun F."/>
            <person name="Vogel H."/>
            <person name="Xiao J."/>
            <person name="Yang W."/>
            <person name="Yang Z."/>
            <person name="Yang Z."/>
            <person name="Zhou J."/>
            <person name="Zhu J."/>
            <person name="Brent C.S."/>
            <person name="Elsik C.G."/>
            <person name="Goodisman M.A."/>
            <person name="Liberles D.A."/>
            <person name="Roe R.M."/>
            <person name="Vargo E.L."/>
            <person name="Vilcinskas A."/>
            <person name="Wang J."/>
            <person name="Bornberg-Bauer E."/>
            <person name="Korb J."/>
            <person name="Zhang G."/>
            <person name="Liebig J."/>
        </authorList>
    </citation>
    <scope>NUCLEOTIDE SEQUENCE [LARGE SCALE GENOMIC DNA]</scope>
    <source>
        <tissue evidence="1">Whole organism</tissue>
    </source>
</reference>
<dbReference type="EMBL" id="KK852643">
    <property type="protein sequence ID" value="KDR19555.1"/>
    <property type="molecule type" value="Genomic_DNA"/>
</dbReference>
<evidence type="ECO:0000313" key="2">
    <source>
        <dbReference type="Proteomes" id="UP000027135"/>
    </source>
</evidence>
<name>A0A067R7P9_ZOONE</name>
<accession>A0A067R7P9</accession>